<keyword evidence="4" id="KW-1185">Reference proteome</keyword>
<evidence type="ECO:0000313" key="3">
    <source>
        <dbReference type="EMBL" id="TYL81648.1"/>
    </source>
</evidence>
<evidence type="ECO:0000259" key="2">
    <source>
        <dbReference type="Pfam" id="PF12728"/>
    </source>
</evidence>
<proteinExistence type="predicted"/>
<dbReference type="Pfam" id="PF12728">
    <property type="entry name" value="HTH_17"/>
    <property type="match status" value="1"/>
</dbReference>
<organism evidence="3 4">
    <name type="scientific">Bradyrhizobium cytisi</name>
    <dbReference type="NCBI Taxonomy" id="515489"/>
    <lineage>
        <taxon>Bacteria</taxon>
        <taxon>Pseudomonadati</taxon>
        <taxon>Pseudomonadota</taxon>
        <taxon>Alphaproteobacteria</taxon>
        <taxon>Hyphomicrobiales</taxon>
        <taxon>Nitrobacteraceae</taxon>
        <taxon>Bradyrhizobium</taxon>
    </lineage>
</organism>
<reference evidence="3 4" key="1">
    <citation type="submission" date="2019-08" db="EMBL/GenBank/DDBJ databases">
        <title>Bradyrhizobium hipponensis sp. nov., a rhizobium isolated from a Lupinus angustifolius root nodule in Tunisia.</title>
        <authorList>
            <person name="Off K."/>
            <person name="Rejili M."/>
            <person name="Mars M."/>
            <person name="Brachmann A."/>
            <person name="Marin M."/>
        </authorList>
    </citation>
    <scope>NUCLEOTIDE SEQUENCE [LARGE SCALE GENOMIC DNA]</scope>
    <source>
        <strain evidence="3 4">CTAW11</strain>
    </source>
</reference>
<evidence type="ECO:0000313" key="4">
    <source>
        <dbReference type="Proteomes" id="UP000324853"/>
    </source>
</evidence>
<dbReference type="Proteomes" id="UP000324853">
    <property type="component" value="Unassembled WGS sequence"/>
</dbReference>
<feature type="compositionally biased region" description="Acidic residues" evidence="1">
    <location>
        <begin position="80"/>
        <end position="91"/>
    </location>
</feature>
<feature type="compositionally biased region" description="Polar residues" evidence="1">
    <location>
        <begin position="63"/>
        <end position="78"/>
    </location>
</feature>
<dbReference type="RefSeq" id="WP_148753195.1">
    <property type="nucleotide sequence ID" value="NZ_VSSR01000038.1"/>
</dbReference>
<name>A0A5S4WJE5_9BRAD</name>
<sequence length="91" mass="9522">MIDLESCSDYALLSTAEVAEALGISAGAVRKAAKEGRLRAIGGFRVLYFPAIAVRAFARGETGTASVSKDAQRTSANADATDETEIDGQLR</sequence>
<evidence type="ECO:0000256" key="1">
    <source>
        <dbReference type="SAM" id="MobiDB-lite"/>
    </source>
</evidence>
<feature type="region of interest" description="Disordered" evidence="1">
    <location>
        <begin position="61"/>
        <end position="91"/>
    </location>
</feature>
<dbReference type="AlphaFoldDB" id="A0A5S4WJE5"/>
<dbReference type="EMBL" id="VSSR01000038">
    <property type="protein sequence ID" value="TYL81648.1"/>
    <property type="molecule type" value="Genomic_DNA"/>
</dbReference>
<dbReference type="InterPro" id="IPR041657">
    <property type="entry name" value="HTH_17"/>
</dbReference>
<comment type="caution">
    <text evidence="3">The sequence shown here is derived from an EMBL/GenBank/DDBJ whole genome shotgun (WGS) entry which is preliminary data.</text>
</comment>
<accession>A0A5S4WJE5</accession>
<gene>
    <name evidence="3" type="ORF">FXB38_22705</name>
</gene>
<feature type="domain" description="Helix-turn-helix" evidence="2">
    <location>
        <begin position="12"/>
        <end position="60"/>
    </location>
</feature>
<dbReference type="OrthoDB" id="9901256at2"/>
<protein>
    <submittedName>
        <fullName evidence="3">Helix-turn-helix domain-containing protein</fullName>
    </submittedName>
</protein>